<name>A0A2H0W757_9BACT</name>
<dbReference type="AlphaFoldDB" id="A0A2H0W757"/>
<protein>
    <submittedName>
        <fullName evidence="1">GxxExxY protein</fullName>
    </submittedName>
</protein>
<dbReference type="Proteomes" id="UP000231382">
    <property type="component" value="Unassembled WGS sequence"/>
</dbReference>
<sequence>MDYSITDLVTRIITDGKTVDFADGDLTSEIIKCAFEVYNSLGYGLPERIYQKAMATALSHRNIKFKRENCGKVEFEGEVISRYFLDFLVEERVAVEFKVRNEIYQKDINQLLNYLKMKKIKVGLLLIISKKGVLIRRVVN</sequence>
<dbReference type="EMBL" id="PEZW01000007">
    <property type="protein sequence ID" value="PIS07933.1"/>
    <property type="molecule type" value="Genomic_DNA"/>
</dbReference>
<reference evidence="2" key="1">
    <citation type="submission" date="2017-09" db="EMBL/GenBank/DDBJ databases">
        <title>Depth-based differentiation of microbial function through sediment-hosted aquifers and enrichment of novel symbionts in the deep terrestrial subsurface.</title>
        <authorList>
            <person name="Probst A.J."/>
            <person name="Ladd B."/>
            <person name="Jarett J.K."/>
            <person name="Geller-Mcgrath D.E."/>
            <person name="Sieber C.M.K."/>
            <person name="Emerson J.B."/>
            <person name="Anantharaman K."/>
            <person name="Thomas B.C."/>
            <person name="Malmstrom R."/>
            <person name="Stieglmeier M."/>
            <person name="Klingl A."/>
            <person name="Woyke T."/>
            <person name="Ryan C.M."/>
            <person name="Banfield J.F."/>
        </authorList>
    </citation>
    <scope>NUCLEOTIDE SEQUENCE [LARGE SCALE GENOMIC DNA]</scope>
</reference>
<proteinExistence type="predicted"/>
<dbReference type="InterPro" id="IPR026350">
    <property type="entry name" value="GxxExxY"/>
</dbReference>
<gene>
    <name evidence="1" type="ORF">COT78_00825</name>
</gene>
<dbReference type="Pfam" id="PF13366">
    <property type="entry name" value="PDDEXK_3"/>
    <property type="match status" value="1"/>
</dbReference>
<accession>A0A2H0W757</accession>
<evidence type="ECO:0000313" key="1">
    <source>
        <dbReference type="EMBL" id="PIS07933.1"/>
    </source>
</evidence>
<evidence type="ECO:0000313" key="2">
    <source>
        <dbReference type="Proteomes" id="UP000231382"/>
    </source>
</evidence>
<dbReference type="NCBIfam" id="TIGR04256">
    <property type="entry name" value="GxxExxY"/>
    <property type="match status" value="1"/>
</dbReference>
<comment type="caution">
    <text evidence="1">The sequence shown here is derived from an EMBL/GenBank/DDBJ whole genome shotgun (WGS) entry which is preliminary data.</text>
</comment>
<organism evidence="1 2">
    <name type="scientific">Candidatus Berkelbacteria bacterium CG10_big_fil_rev_8_21_14_0_10_43_13</name>
    <dbReference type="NCBI Taxonomy" id="1974514"/>
    <lineage>
        <taxon>Bacteria</taxon>
        <taxon>Candidatus Berkelbacteria</taxon>
    </lineage>
</organism>